<comment type="caution">
    <text evidence="5">The sequence shown here is derived from an EMBL/GenBank/DDBJ whole genome shotgun (WGS) entry which is preliminary data.</text>
</comment>
<name>A0A7K1FJM4_9ACTN</name>
<evidence type="ECO:0000256" key="3">
    <source>
        <dbReference type="ARBA" id="ARBA00023163"/>
    </source>
</evidence>
<dbReference type="PROSITE" id="PS50995">
    <property type="entry name" value="HTH_MARR_2"/>
    <property type="match status" value="1"/>
</dbReference>
<dbReference type="EMBL" id="WLYK01000002">
    <property type="protein sequence ID" value="MTD14270.1"/>
    <property type="molecule type" value="Genomic_DNA"/>
</dbReference>
<protein>
    <submittedName>
        <fullName evidence="5">MarR family transcriptional regulator</fullName>
    </submittedName>
</protein>
<feature type="domain" description="HTH marR-type" evidence="4">
    <location>
        <begin position="1"/>
        <end position="144"/>
    </location>
</feature>
<dbReference type="Gene3D" id="1.10.10.10">
    <property type="entry name" value="Winged helix-like DNA-binding domain superfamily/Winged helix DNA-binding domain"/>
    <property type="match status" value="1"/>
</dbReference>
<accession>A0A7K1FJM4</accession>
<organism evidence="5 6">
    <name type="scientific">Nakamurella alba</name>
    <dbReference type="NCBI Taxonomy" id="2665158"/>
    <lineage>
        <taxon>Bacteria</taxon>
        <taxon>Bacillati</taxon>
        <taxon>Actinomycetota</taxon>
        <taxon>Actinomycetes</taxon>
        <taxon>Nakamurellales</taxon>
        <taxon>Nakamurellaceae</taxon>
        <taxon>Nakamurella</taxon>
    </lineage>
</organism>
<proteinExistence type="predicted"/>
<keyword evidence="6" id="KW-1185">Reference proteome</keyword>
<dbReference type="Proteomes" id="UP000460221">
    <property type="component" value="Unassembled WGS sequence"/>
</dbReference>
<keyword evidence="3" id="KW-0804">Transcription</keyword>
<dbReference type="InterPro" id="IPR036388">
    <property type="entry name" value="WH-like_DNA-bd_sf"/>
</dbReference>
<sequence length="144" mass="15851">MDGRADVGVLSARLLFAFQDEMFRRLAEQGHPDLRPRHGLVLAHLDADGSRASELAVGSGQHKQVIGTTVDELERLGYVERRPDPTDRRAKLVVPTARGLDQMARARTIVADLESHYRDAVGTDRFDDFIAAFSAVVAVATAER</sequence>
<reference evidence="5 6" key="1">
    <citation type="submission" date="2019-11" db="EMBL/GenBank/DDBJ databases">
        <authorList>
            <person name="Jiang L.-Q."/>
        </authorList>
    </citation>
    <scope>NUCLEOTIDE SEQUENCE [LARGE SCALE GENOMIC DNA]</scope>
    <source>
        <strain evidence="5 6">YIM 132087</strain>
    </source>
</reference>
<dbReference type="Pfam" id="PF12802">
    <property type="entry name" value="MarR_2"/>
    <property type="match status" value="1"/>
</dbReference>
<dbReference type="PANTHER" id="PTHR33164">
    <property type="entry name" value="TRANSCRIPTIONAL REGULATOR, MARR FAMILY"/>
    <property type="match status" value="1"/>
</dbReference>
<dbReference type="PANTHER" id="PTHR33164:SF99">
    <property type="entry name" value="MARR FAMILY REGULATORY PROTEIN"/>
    <property type="match status" value="1"/>
</dbReference>
<evidence type="ECO:0000313" key="5">
    <source>
        <dbReference type="EMBL" id="MTD14270.1"/>
    </source>
</evidence>
<dbReference type="InterPro" id="IPR000835">
    <property type="entry name" value="HTH_MarR-typ"/>
</dbReference>
<dbReference type="PROSITE" id="PS01117">
    <property type="entry name" value="HTH_MARR_1"/>
    <property type="match status" value="1"/>
</dbReference>
<dbReference type="InterPro" id="IPR023187">
    <property type="entry name" value="Tscrpt_reg_MarR-type_CS"/>
</dbReference>
<dbReference type="GO" id="GO:0006950">
    <property type="term" value="P:response to stress"/>
    <property type="evidence" value="ECO:0007669"/>
    <property type="project" value="TreeGrafter"/>
</dbReference>
<dbReference type="InterPro" id="IPR036390">
    <property type="entry name" value="WH_DNA-bd_sf"/>
</dbReference>
<evidence type="ECO:0000256" key="1">
    <source>
        <dbReference type="ARBA" id="ARBA00023015"/>
    </source>
</evidence>
<dbReference type="GO" id="GO:0003700">
    <property type="term" value="F:DNA-binding transcription factor activity"/>
    <property type="evidence" value="ECO:0007669"/>
    <property type="project" value="InterPro"/>
</dbReference>
<keyword evidence="1" id="KW-0805">Transcription regulation</keyword>
<dbReference type="GO" id="GO:0003677">
    <property type="term" value="F:DNA binding"/>
    <property type="evidence" value="ECO:0007669"/>
    <property type="project" value="UniProtKB-KW"/>
</dbReference>
<dbReference type="RefSeq" id="WP_154768266.1">
    <property type="nucleotide sequence ID" value="NZ_WLYK01000002.1"/>
</dbReference>
<dbReference type="SMART" id="SM00347">
    <property type="entry name" value="HTH_MARR"/>
    <property type="match status" value="1"/>
</dbReference>
<dbReference type="SUPFAM" id="SSF46785">
    <property type="entry name" value="Winged helix' DNA-binding domain"/>
    <property type="match status" value="1"/>
</dbReference>
<evidence type="ECO:0000256" key="2">
    <source>
        <dbReference type="ARBA" id="ARBA00023125"/>
    </source>
</evidence>
<gene>
    <name evidence="5" type="ORF">GIS00_09955</name>
</gene>
<dbReference type="InterPro" id="IPR039422">
    <property type="entry name" value="MarR/SlyA-like"/>
</dbReference>
<keyword evidence="2" id="KW-0238">DNA-binding</keyword>
<evidence type="ECO:0000313" key="6">
    <source>
        <dbReference type="Proteomes" id="UP000460221"/>
    </source>
</evidence>
<dbReference type="AlphaFoldDB" id="A0A7K1FJM4"/>
<evidence type="ECO:0000259" key="4">
    <source>
        <dbReference type="PROSITE" id="PS50995"/>
    </source>
</evidence>